<evidence type="ECO:0000256" key="4">
    <source>
        <dbReference type="ARBA" id="ARBA00007540"/>
    </source>
</evidence>
<dbReference type="PANTHER" id="PTHR13403">
    <property type="entry name" value="SNURPORTIN1 RNUT1 PROTEIN RNA, U TRANSPORTER 1"/>
    <property type="match status" value="1"/>
</dbReference>
<dbReference type="InterPro" id="IPR017336">
    <property type="entry name" value="Snurportin-1"/>
</dbReference>
<dbReference type="AlphaFoldDB" id="A0A9P0AMG2"/>
<evidence type="ECO:0000256" key="1">
    <source>
        <dbReference type="ARBA" id="ARBA00003975"/>
    </source>
</evidence>
<evidence type="ECO:0000256" key="7">
    <source>
        <dbReference type="ARBA" id="ARBA00022490"/>
    </source>
</evidence>
<dbReference type="Pfam" id="PF21974">
    <property type="entry name" value="SPN1_m3Gcap_bd"/>
    <property type="match status" value="1"/>
</dbReference>
<dbReference type="GO" id="GO:0061015">
    <property type="term" value="P:snRNA import into nucleus"/>
    <property type="evidence" value="ECO:0007669"/>
    <property type="project" value="InterPro"/>
</dbReference>
<dbReference type="CDD" id="cd09232">
    <property type="entry name" value="Snurportin-1_C"/>
    <property type="match status" value="1"/>
</dbReference>
<comment type="subcellular location">
    <subcellularLocation>
        <location evidence="3">Cytoplasm</location>
    </subcellularLocation>
    <subcellularLocation>
        <location evidence="2">Nucleus</location>
    </subcellularLocation>
</comment>
<dbReference type="PANTHER" id="PTHR13403:SF6">
    <property type="entry name" value="SNURPORTIN-1"/>
    <property type="match status" value="1"/>
</dbReference>
<dbReference type="InterPro" id="IPR047857">
    <property type="entry name" value="Snurportin1_C"/>
</dbReference>
<accession>A0A9P0AMG2</accession>
<evidence type="ECO:0000256" key="9">
    <source>
        <dbReference type="ARBA" id="ARBA00023242"/>
    </source>
</evidence>
<organism evidence="11 12">
    <name type="scientific">Brassicogethes aeneus</name>
    <name type="common">Rape pollen beetle</name>
    <name type="synonym">Meligethes aeneus</name>
    <dbReference type="NCBI Taxonomy" id="1431903"/>
    <lineage>
        <taxon>Eukaryota</taxon>
        <taxon>Metazoa</taxon>
        <taxon>Ecdysozoa</taxon>
        <taxon>Arthropoda</taxon>
        <taxon>Hexapoda</taxon>
        <taxon>Insecta</taxon>
        <taxon>Pterygota</taxon>
        <taxon>Neoptera</taxon>
        <taxon>Endopterygota</taxon>
        <taxon>Coleoptera</taxon>
        <taxon>Polyphaga</taxon>
        <taxon>Cucujiformia</taxon>
        <taxon>Nitidulidae</taxon>
        <taxon>Meligethinae</taxon>
        <taxon>Brassicogethes</taxon>
    </lineage>
</organism>
<dbReference type="GO" id="GO:0005737">
    <property type="term" value="C:cytoplasm"/>
    <property type="evidence" value="ECO:0007669"/>
    <property type="project" value="UniProtKB-SubCell"/>
</dbReference>
<dbReference type="SUPFAM" id="SSF56091">
    <property type="entry name" value="DNA ligase/mRNA capping enzyme, catalytic domain"/>
    <property type="match status" value="1"/>
</dbReference>
<evidence type="ECO:0000259" key="10">
    <source>
        <dbReference type="Pfam" id="PF21974"/>
    </source>
</evidence>
<name>A0A9P0AMG2_BRAAE</name>
<sequence length="315" mass="37353">MGEINIEQSLFSSMYKYHGKTKEIIQSERRKEFIKRHKDKKNANADYNRCILNVLDEQELCMEIEESQETREYRQPFKYKFMLSEWFLEPPPDLKENWLFKLCPEGSRILVIVKRNRTICVHKNGKTFLKLSTSFPGGTKESQNGLTVFDCVYNKNTKTIFILDCLCWNSMSMLEHEAHFRFYWLESKFKENPEFLKEMSKHYFKLIDIGHADINLLQEDLMKPIEINGTIIPYDGVVFYYGHSVYNFGYTPLTMWLPSFMLTEKLGVQVDVVHLSKRPPDYVCAEEFMKSLCKKKMRKYKGKNKEVMAMESTDC</sequence>
<evidence type="ECO:0000256" key="2">
    <source>
        <dbReference type="ARBA" id="ARBA00004123"/>
    </source>
</evidence>
<keyword evidence="9" id="KW-0539">Nucleus</keyword>
<protein>
    <recommendedName>
        <fullName evidence="5">Snurportin-1</fullName>
    </recommendedName>
</protein>
<keyword evidence="8" id="KW-0694">RNA-binding</keyword>
<keyword evidence="12" id="KW-1185">Reference proteome</keyword>
<keyword evidence="6" id="KW-0813">Transport</keyword>
<keyword evidence="7" id="KW-0963">Cytoplasm</keyword>
<comment type="similarity">
    <text evidence="4">Belongs to the snurportin family.</text>
</comment>
<feature type="domain" description="Snurportin-1 m3G cap-binding" evidence="10">
    <location>
        <begin position="80"/>
        <end position="257"/>
    </location>
</feature>
<evidence type="ECO:0000313" key="12">
    <source>
        <dbReference type="Proteomes" id="UP001154078"/>
    </source>
</evidence>
<dbReference type="EMBL" id="OV121132">
    <property type="protein sequence ID" value="CAH0546500.1"/>
    <property type="molecule type" value="Genomic_DNA"/>
</dbReference>
<gene>
    <name evidence="11" type="ORF">MELIAE_LOCUS650</name>
</gene>
<dbReference type="OrthoDB" id="10003593at2759"/>
<evidence type="ECO:0000256" key="3">
    <source>
        <dbReference type="ARBA" id="ARBA00004496"/>
    </source>
</evidence>
<dbReference type="Gene3D" id="3.30.470.30">
    <property type="entry name" value="DNA ligase/mRNA capping enzyme"/>
    <property type="match status" value="1"/>
</dbReference>
<evidence type="ECO:0000313" key="11">
    <source>
        <dbReference type="EMBL" id="CAH0546500.1"/>
    </source>
</evidence>
<evidence type="ECO:0000256" key="8">
    <source>
        <dbReference type="ARBA" id="ARBA00022884"/>
    </source>
</evidence>
<evidence type="ECO:0000256" key="6">
    <source>
        <dbReference type="ARBA" id="ARBA00022448"/>
    </source>
</evidence>
<reference evidence="11" key="1">
    <citation type="submission" date="2021-12" db="EMBL/GenBank/DDBJ databases">
        <authorList>
            <person name="King R."/>
        </authorList>
    </citation>
    <scope>NUCLEOTIDE SEQUENCE</scope>
</reference>
<comment type="function">
    <text evidence="1">Functions as an U snRNP-specific nuclear import adapter. Involved in the trimethylguanosine (m3G)-cap-dependent nuclear import of U snRNPs. Binds specifically to the terminal m3G-cap U snRNAs.</text>
</comment>
<dbReference type="GO" id="GO:0003723">
    <property type="term" value="F:RNA binding"/>
    <property type="evidence" value="ECO:0007669"/>
    <property type="project" value="UniProtKB-KW"/>
</dbReference>
<evidence type="ECO:0000256" key="5">
    <source>
        <dbReference type="ARBA" id="ARBA00016034"/>
    </source>
</evidence>
<dbReference type="GO" id="GO:0005634">
    <property type="term" value="C:nucleus"/>
    <property type="evidence" value="ECO:0007669"/>
    <property type="project" value="UniProtKB-SubCell"/>
</dbReference>
<dbReference type="Proteomes" id="UP001154078">
    <property type="component" value="Chromosome 1"/>
</dbReference>
<proteinExistence type="inferred from homology"/>